<dbReference type="InterPro" id="IPR001647">
    <property type="entry name" value="HTH_TetR"/>
</dbReference>
<dbReference type="InterPro" id="IPR050109">
    <property type="entry name" value="HTH-type_TetR-like_transc_reg"/>
</dbReference>
<evidence type="ECO:0000313" key="6">
    <source>
        <dbReference type="Proteomes" id="UP000295560"/>
    </source>
</evidence>
<dbReference type="SUPFAM" id="SSF48498">
    <property type="entry name" value="Tetracyclin repressor-like, C-terminal domain"/>
    <property type="match status" value="1"/>
</dbReference>
<dbReference type="Proteomes" id="UP000295560">
    <property type="component" value="Unassembled WGS sequence"/>
</dbReference>
<evidence type="ECO:0000313" key="5">
    <source>
        <dbReference type="EMBL" id="TCK24540.1"/>
    </source>
</evidence>
<evidence type="ECO:0000256" key="1">
    <source>
        <dbReference type="ARBA" id="ARBA00023125"/>
    </source>
</evidence>
<dbReference type="InterPro" id="IPR036271">
    <property type="entry name" value="Tet_transcr_reg_TetR-rel_C_sf"/>
</dbReference>
<dbReference type="GO" id="GO:0003700">
    <property type="term" value="F:DNA-binding transcription factor activity"/>
    <property type="evidence" value="ECO:0007669"/>
    <property type="project" value="TreeGrafter"/>
</dbReference>
<evidence type="ECO:0000256" key="2">
    <source>
        <dbReference type="PROSITE-ProRule" id="PRU00335"/>
    </source>
</evidence>
<dbReference type="RefSeq" id="WP_132420975.1">
    <property type="nucleotide sequence ID" value="NZ_SMFZ01000001.1"/>
</dbReference>
<dbReference type="Gene3D" id="1.10.10.60">
    <property type="entry name" value="Homeodomain-like"/>
    <property type="match status" value="1"/>
</dbReference>
<gene>
    <name evidence="5" type="ORF">EV378_0314</name>
</gene>
<feature type="region of interest" description="Disordered" evidence="3">
    <location>
        <begin position="1"/>
        <end position="22"/>
    </location>
</feature>
<dbReference type="GO" id="GO:0000976">
    <property type="term" value="F:transcription cis-regulatory region binding"/>
    <property type="evidence" value="ECO:0007669"/>
    <property type="project" value="TreeGrafter"/>
</dbReference>
<accession>A0A4R1HV37</accession>
<protein>
    <submittedName>
        <fullName evidence="5">TetR family transcriptional regulator</fullName>
    </submittedName>
</protein>
<name>A0A4R1HV37_PSEEN</name>
<dbReference type="PANTHER" id="PTHR30055">
    <property type="entry name" value="HTH-TYPE TRANSCRIPTIONAL REGULATOR RUTR"/>
    <property type="match status" value="1"/>
</dbReference>
<keyword evidence="6" id="KW-1185">Reference proteome</keyword>
<dbReference type="Pfam" id="PF00440">
    <property type="entry name" value="TetR_N"/>
    <property type="match status" value="1"/>
</dbReference>
<dbReference type="OrthoDB" id="4726108at2"/>
<comment type="caution">
    <text evidence="5">The sequence shown here is derived from an EMBL/GenBank/DDBJ whole genome shotgun (WGS) entry which is preliminary data.</text>
</comment>
<sequence>MTRRTVEPVDAEDTGTTETKSARTHARLLDAAAAVLAEKGFAGTRLSDIAERAQVQAPAIYYYYPSREHLIEAVISSGAASMRAFLERTLAELPDTATPTDRIAAAVEAHLRHELELSDYARAVVRNANQIPEEFRRAAITEIGGYYEIWRGLVEDLRAAGQLRADVDPSVGRMIVLGSLNWTVEWWDAQRGPIEGVIAVAQSMVLHALRP</sequence>
<dbReference type="Gene3D" id="1.10.357.10">
    <property type="entry name" value="Tetracycline Repressor, domain 2"/>
    <property type="match status" value="1"/>
</dbReference>
<reference evidence="5 6" key="1">
    <citation type="submission" date="2019-03" db="EMBL/GenBank/DDBJ databases">
        <title>Sequencing the genomes of 1000 actinobacteria strains.</title>
        <authorList>
            <person name="Klenk H.-P."/>
        </authorList>
    </citation>
    <scope>NUCLEOTIDE SEQUENCE [LARGE SCALE GENOMIC DNA]</scope>
    <source>
        <strain evidence="5 6">DSM 44969</strain>
    </source>
</reference>
<dbReference type="SUPFAM" id="SSF46689">
    <property type="entry name" value="Homeodomain-like"/>
    <property type="match status" value="1"/>
</dbReference>
<feature type="DNA-binding region" description="H-T-H motif" evidence="2">
    <location>
        <begin position="45"/>
        <end position="64"/>
    </location>
</feature>
<dbReference type="Pfam" id="PF17932">
    <property type="entry name" value="TetR_C_24"/>
    <property type="match status" value="1"/>
</dbReference>
<dbReference type="PRINTS" id="PR00455">
    <property type="entry name" value="HTHTETR"/>
</dbReference>
<dbReference type="InterPro" id="IPR009057">
    <property type="entry name" value="Homeodomain-like_sf"/>
</dbReference>
<dbReference type="PANTHER" id="PTHR30055:SF226">
    <property type="entry name" value="HTH-TYPE TRANSCRIPTIONAL REGULATOR PKSA"/>
    <property type="match status" value="1"/>
</dbReference>
<evidence type="ECO:0000259" key="4">
    <source>
        <dbReference type="PROSITE" id="PS50977"/>
    </source>
</evidence>
<evidence type="ECO:0000256" key="3">
    <source>
        <dbReference type="SAM" id="MobiDB-lite"/>
    </source>
</evidence>
<proteinExistence type="predicted"/>
<dbReference type="AlphaFoldDB" id="A0A4R1HV37"/>
<dbReference type="PROSITE" id="PS50977">
    <property type="entry name" value="HTH_TETR_2"/>
    <property type="match status" value="1"/>
</dbReference>
<organism evidence="5 6">
    <name type="scientific">Pseudonocardia endophytica</name>
    <dbReference type="NCBI Taxonomy" id="401976"/>
    <lineage>
        <taxon>Bacteria</taxon>
        <taxon>Bacillati</taxon>
        <taxon>Actinomycetota</taxon>
        <taxon>Actinomycetes</taxon>
        <taxon>Pseudonocardiales</taxon>
        <taxon>Pseudonocardiaceae</taxon>
        <taxon>Pseudonocardia</taxon>
    </lineage>
</organism>
<keyword evidence="1 2" id="KW-0238">DNA-binding</keyword>
<feature type="domain" description="HTH tetR-type" evidence="4">
    <location>
        <begin position="22"/>
        <end position="82"/>
    </location>
</feature>
<dbReference type="InterPro" id="IPR041490">
    <property type="entry name" value="KstR2_TetR_C"/>
</dbReference>
<dbReference type="EMBL" id="SMFZ01000001">
    <property type="protein sequence ID" value="TCK24540.1"/>
    <property type="molecule type" value="Genomic_DNA"/>
</dbReference>